<dbReference type="Proteomes" id="UP001632038">
    <property type="component" value="Unassembled WGS sequence"/>
</dbReference>
<evidence type="ECO:0000313" key="4">
    <source>
        <dbReference type="Proteomes" id="UP001632038"/>
    </source>
</evidence>
<comment type="caution">
    <text evidence="3">The sequence shown here is derived from an EMBL/GenBank/DDBJ whole genome shotgun (WGS) entry which is preliminary data.</text>
</comment>
<keyword evidence="1" id="KW-0175">Coiled coil</keyword>
<evidence type="ECO:0008006" key="5">
    <source>
        <dbReference type="Google" id="ProtNLM"/>
    </source>
</evidence>
<accession>A0ABD3CKD6</accession>
<feature type="coiled-coil region" evidence="1">
    <location>
        <begin position="46"/>
        <end position="122"/>
    </location>
</feature>
<proteinExistence type="predicted"/>
<organism evidence="3 4">
    <name type="scientific">Castilleja foliolosa</name>
    <dbReference type="NCBI Taxonomy" id="1961234"/>
    <lineage>
        <taxon>Eukaryota</taxon>
        <taxon>Viridiplantae</taxon>
        <taxon>Streptophyta</taxon>
        <taxon>Embryophyta</taxon>
        <taxon>Tracheophyta</taxon>
        <taxon>Spermatophyta</taxon>
        <taxon>Magnoliopsida</taxon>
        <taxon>eudicotyledons</taxon>
        <taxon>Gunneridae</taxon>
        <taxon>Pentapetalae</taxon>
        <taxon>asterids</taxon>
        <taxon>lamiids</taxon>
        <taxon>Lamiales</taxon>
        <taxon>Orobanchaceae</taxon>
        <taxon>Pedicularideae</taxon>
        <taxon>Castillejinae</taxon>
        <taxon>Castilleja</taxon>
    </lineage>
</organism>
<reference evidence="4" key="1">
    <citation type="journal article" date="2024" name="IScience">
        <title>Strigolactones Initiate the Formation of Haustorium-like Structures in Castilleja.</title>
        <authorList>
            <person name="Buerger M."/>
            <person name="Peterson D."/>
            <person name="Chory J."/>
        </authorList>
    </citation>
    <scope>NUCLEOTIDE SEQUENCE [LARGE SCALE GENOMIC DNA]</scope>
</reference>
<gene>
    <name evidence="3" type="ORF">CASFOL_023077</name>
</gene>
<feature type="compositionally biased region" description="Low complexity" evidence="2">
    <location>
        <begin position="7"/>
        <end position="19"/>
    </location>
</feature>
<dbReference type="PANTHER" id="PTHR21470">
    <property type="entry name" value="RAB6-INTERACTING PROTEIN GORAB"/>
    <property type="match status" value="1"/>
</dbReference>
<sequence>MSKKMKSLGASIGSSGRSSAVDDEDEASKMALAREEEIERRKLEVRARVESRLSRAQQEAKRLTHVREELEVLTDPMSKDVSTVRKRLETANRDLKSLALICQNKEKEYKEALEAFQEKSKAKAQLTTALVEMVNQSENLRMKKLEELCKILNPTS</sequence>
<evidence type="ECO:0000256" key="2">
    <source>
        <dbReference type="SAM" id="MobiDB-lite"/>
    </source>
</evidence>
<name>A0ABD3CKD6_9LAMI</name>
<dbReference type="Pfam" id="PF04949">
    <property type="entry name" value="Transcrip_act"/>
    <property type="match status" value="1"/>
</dbReference>
<dbReference type="PANTHER" id="PTHR21470:SF3">
    <property type="entry name" value="RAB6-INTERACTING GOLGIN"/>
    <property type="match status" value="1"/>
</dbReference>
<dbReference type="EMBL" id="JAVIJP010000032">
    <property type="protein sequence ID" value="KAL3630093.1"/>
    <property type="molecule type" value="Genomic_DNA"/>
</dbReference>
<evidence type="ECO:0000256" key="1">
    <source>
        <dbReference type="SAM" id="Coils"/>
    </source>
</evidence>
<dbReference type="AlphaFoldDB" id="A0ABD3CKD6"/>
<evidence type="ECO:0000313" key="3">
    <source>
        <dbReference type="EMBL" id="KAL3630093.1"/>
    </source>
</evidence>
<feature type="region of interest" description="Disordered" evidence="2">
    <location>
        <begin position="1"/>
        <end position="35"/>
    </location>
</feature>
<protein>
    <recommendedName>
        <fullName evidence="5">RAB6-interacting golgin</fullName>
    </recommendedName>
</protein>
<keyword evidence="4" id="KW-1185">Reference proteome</keyword>
<dbReference type="InterPro" id="IPR007033">
    <property type="entry name" value="GORAB"/>
</dbReference>